<accession>A0ABN9RM85</accession>
<evidence type="ECO:0000256" key="1">
    <source>
        <dbReference type="ARBA" id="ARBA00007129"/>
    </source>
</evidence>
<dbReference type="InterPro" id="IPR025659">
    <property type="entry name" value="Tubby-like_C"/>
</dbReference>
<sequence length="307" mass="33794">MVCLREEPGWFGQIGRLASAVAGRGVKEEMECKADPLDGVHWKSFDLADAMEAGLAAEITTSFTAAPPPGRGASRLVVERSIDRMQHLLRGENDEPLLLAICDEQDPSRIHFYVPTGGDPPLALGPAFTLAAEDDDQSSWTLTTDRCECCEFLPAPRGCCSPGDRRGCRRELARIYHTREDFGQCSMISMEVELPALQPDNSPSLWCDSSGGAEGKQRLLLESRRPSWNARLKSLILDFHGRCSEASIQNVQLDLVTGDEFEDDPPKKGEPELLFGKTGLGTFVLDYKHPLGTVQAFAIALTTNMWR</sequence>
<proteinExistence type="inferred from homology"/>
<organism evidence="3 4">
    <name type="scientific">Prorocentrum cordatum</name>
    <dbReference type="NCBI Taxonomy" id="2364126"/>
    <lineage>
        <taxon>Eukaryota</taxon>
        <taxon>Sar</taxon>
        <taxon>Alveolata</taxon>
        <taxon>Dinophyceae</taxon>
        <taxon>Prorocentrales</taxon>
        <taxon>Prorocentraceae</taxon>
        <taxon>Prorocentrum</taxon>
    </lineage>
</organism>
<comment type="caution">
    <text evidence="3">The sequence shown here is derived from an EMBL/GenBank/DDBJ whole genome shotgun (WGS) entry which is preliminary data.</text>
</comment>
<feature type="domain" description="Tubby C-terminal" evidence="2">
    <location>
        <begin position="206"/>
        <end position="302"/>
    </location>
</feature>
<evidence type="ECO:0000313" key="4">
    <source>
        <dbReference type="Proteomes" id="UP001189429"/>
    </source>
</evidence>
<dbReference type="Pfam" id="PF01167">
    <property type="entry name" value="Tub"/>
    <property type="match status" value="1"/>
</dbReference>
<name>A0ABN9RM85_9DINO</name>
<keyword evidence="4" id="KW-1185">Reference proteome</keyword>
<evidence type="ECO:0000259" key="2">
    <source>
        <dbReference type="Pfam" id="PF01167"/>
    </source>
</evidence>
<dbReference type="InterPro" id="IPR000007">
    <property type="entry name" value="Tubby_C"/>
</dbReference>
<comment type="similarity">
    <text evidence="1">Belongs to the TUB family.</text>
</comment>
<dbReference type="PANTHER" id="PTHR16517">
    <property type="entry name" value="TUBBY-RELATED"/>
    <property type="match status" value="1"/>
</dbReference>
<gene>
    <name evidence="3" type="ORF">PCOR1329_LOCUS21403</name>
</gene>
<dbReference type="PANTHER" id="PTHR16517:SF7">
    <property type="entry name" value="PROTEIN KING TUBBY"/>
    <property type="match status" value="1"/>
</dbReference>
<evidence type="ECO:0000313" key="3">
    <source>
        <dbReference type="EMBL" id="CAK0819406.1"/>
    </source>
</evidence>
<dbReference type="Gene3D" id="3.20.90.10">
    <property type="entry name" value="Tubby Protein, Chain A"/>
    <property type="match status" value="1"/>
</dbReference>
<dbReference type="SUPFAM" id="SSF54518">
    <property type="entry name" value="Tubby C-terminal domain-like"/>
    <property type="match status" value="1"/>
</dbReference>
<dbReference type="PRINTS" id="PR01573">
    <property type="entry name" value="SUPERTUBBY"/>
</dbReference>
<protein>
    <recommendedName>
        <fullName evidence="2">Tubby C-terminal domain-containing protein</fullName>
    </recommendedName>
</protein>
<reference evidence="3" key="1">
    <citation type="submission" date="2023-10" db="EMBL/GenBank/DDBJ databases">
        <authorList>
            <person name="Chen Y."/>
            <person name="Shah S."/>
            <person name="Dougan E. K."/>
            <person name="Thang M."/>
            <person name="Chan C."/>
        </authorList>
    </citation>
    <scope>NUCLEOTIDE SEQUENCE [LARGE SCALE GENOMIC DNA]</scope>
</reference>
<dbReference type="Proteomes" id="UP001189429">
    <property type="component" value="Unassembled WGS sequence"/>
</dbReference>
<dbReference type="EMBL" id="CAUYUJ010007047">
    <property type="protein sequence ID" value="CAK0819406.1"/>
    <property type="molecule type" value="Genomic_DNA"/>
</dbReference>